<reference evidence="12" key="1">
    <citation type="journal article" date="2019" name="Int. J. Syst. Evol. Microbiol.">
        <title>The Global Catalogue of Microorganisms (GCM) 10K type strain sequencing project: providing services to taxonomists for standard genome sequencing and annotation.</title>
        <authorList>
            <consortium name="The Broad Institute Genomics Platform"/>
            <consortium name="The Broad Institute Genome Sequencing Center for Infectious Disease"/>
            <person name="Wu L."/>
            <person name="Ma J."/>
        </authorList>
    </citation>
    <scope>NUCLEOTIDE SEQUENCE [LARGE SCALE GENOMIC DNA]</scope>
    <source>
        <strain evidence="12">SYNS20</strain>
    </source>
</reference>
<evidence type="ECO:0000256" key="4">
    <source>
        <dbReference type="ARBA" id="ARBA00022692"/>
    </source>
</evidence>
<dbReference type="Proteomes" id="UP001596523">
    <property type="component" value="Unassembled WGS sequence"/>
</dbReference>
<dbReference type="RefSeq" id="WP_381841521.1">
    <property type="nucleotide sequence ID" value="NZ_JBHTCF010000038.1"/>
</dbReference>
<comment type="subcellular location">
    <subcellularLocation>
        <location evidence="1">Cell membrane</location>
        <topology evidence="1">Multi-pass membrane protein</topology>
    </subcellularLocation>
</comment>
<dbReference type="PANTHER" id="PTHR42718">
    <property type="entry name" value="MAJOR FACILITATOR SUPERFAMILY MULTIDRUG TRANSPORTER MFSC"/>
    <property type="match status" value="1"/>
</dbReference>
<feature type="transmembrane region" description="Helical" evidence="9">
    <location>
        <begin position="109"/>
        <end position="131"/>
    </location>
</feature>
<keyword evidence="12" id="KW-1185">Reference proteome</keyword>
<dbReference type="Gene3D" id="1.20.1720.10">
    <property type="entry name" value="Multidrug resistance protein D"/>
    <property type="match status" value="1"/>
</dbReference>
<evidence type="ECO:0000256" key="2">
    <source>
        <dbReference type="ARBA" id="ARBA00022448"/>
    </source>
</evidence>
<evidence type="ECO:0000259" key="10">
    <source>
        <dbReference type="PROSITE" id="PS50850"/>
    </source>
</evidence>
<feature type="domain" description="Major facilitator superfamily (MFS) profile" evidence="10">
    <location>
        <begin position="18"/>
        <end position="506"/>
    </location>
</feature>
<feature type="transmembrane region" description="Helical" evidence="9">
    <location>
        <begin position="16"/>
        <end position="39"/>
    </location>
</feature>
<evidence type="ECO:0000256" key="1">
    <source>
        <dbReference type="ARBA" id="ARBA00004651"/>
    </source>
</evidence>
<feature type="transmembrane region" description="Helical" evidence="9">
    <location>
        <begin position="84"/>
        <end position="103"/>
    </location>
</feature>
<feature type="transmembrane region" description="Helical" evidence="9">
    <location>
        <begin position="204"/>
        <end position="221"/>
    </location>
</feature>
<feature type="transmembrane region" description="Helical" evidence="9">
    <location>
        <begin position="364"/>
        <end position="388"/>
    </location>
</feature>
<evidence type="ECO:0000256" key="6">
    <source>
        <dbReference type="ARBA" id="ARBA00023136"/>
    </source>
</evidence>
<evidence type="ECO:0000256" key="8">
    <source>
        <dbReference type="SAM" id="MobiDB-lite"/>
    </source>
</evidence>
<sequence length="538" mass="55596">MNGHGTTASKAGARQWIGLAFLLLPTMLLTADLGVLWLATPPLAADLGPSSTQLLWINDIYGFVMACLLVLFGNIGDRFGRRKLLLLGLVAFAIASLVATYAPNPMTLILARAALGVGSAAIIPSTLALISHMFTDARQRAKAIAMWVTALSTGIAVGPVVSGVMLEHFWWGSVFLVGVPVMVLALIVTPIAVPEFHNADTKKLDGISMPLLVLTLLPLVYSIKRIGEYGIDQWMLLSLAVAVLFGVLFIRRQQRLSNPLLELRLFSDRTFTTALVLLFIGLAAMNGVEYVVPQYFQLVNQLPSLQAGLLMMLPAAGLALGSQLTPLLARRIRPAYVIAGGAAVSLIGFALMTQLPSDGSGTAIAATGTTVMMTGLAPITVLCTNIAVSAAPPEKAGQASSIGQTAYELGLAFGVAATGSIMAAVYHNDVKSAAPQGVSEDKVTEIADNVSGGATIADGLPGGVGEVMGDAVRAAFTSGFHVAAIISAGLAALMGVLAVLLLRRVPATGGPAQDKPAQSDGGTGTDPVTEPVPTAASS</sequence>
<keyword evidence="7" id="KW-0046">Antibiotic resistance</keyword>
<keyword evidence="5 9" id="KW-1133">Transmembrane helix</keyword>
<feature type="transmembrane region" description="Helical" evidence="9">
    <location>
        <begin position="271"/>
        <end position="292"/>
    </location>
</feature>
<dbReference type="InterPro" id="IPR011701">
    <property type="entry name" value="MFS"/>
</dbReference>
<protein>
    <submittedName>
        <fullName evidence="11">MFS transporter</fullName>
    </submittedName>
</protein>
<feature type="transmembrane region" description="Helical" evidence="9">
    <location>
        <begin position="233"/>
        <end position="250"/>
    </location>
</feature>
<feature type="transmembrane region" description="Helical" evidence="9">
    <location>
        <begin position="334"/>
        <end position="352"/>
    </location>
</feature>
<comment type="caution">
    <text evidence="11">The sequence shown here is derived from an EMBL/GenBank/DDBJ whole genome shotgun (WGS) entry which is preliminary data.</text>
</comment>
<keyword evidence="3" id="KW-1003">Cell membrane</keyword>
<evidence type="ECO:0000256" key="3">
    <source>
        <dbReference type="ARBA" id="ARBA00022475"/>
    </source>
</evidence>
<name>A0ABW2JX09_9ACTN</name>
<dbReference type="Pfam" id="PF07690">
    <property type="entry name" value="MFS_1"/>
    <property type="match status" value="1"/>
</dbReference>
<feature type="transmembrane region" description="Helical" evidence="9">
    <location>
        <begin position="480"/>
        <end position="502"/>
    </location>
</feature>
<feature type="transmembrane region" description="Helical" evidence="9">
    <location>
        <begin position="304"/>
        <end position="322"/>
    </location>
</feature>
<dbReference type="CDD" id="cd17321">
    <property type="entry name" value="MFS_MMR_MDR_like"/>
    <property type="match status" value="1"/>
</dbReference>
<evidence type="ECO:0000256" key="7">
    <source>
        <dbReference type="ARBA" id="ARBA00023251"/>
    </source>
</evidence>
<evidence type="ECO:0000256" key="5">
    <source>
        <dbReference type="ARBA" id="ARBA00022989"/>
    </source>
</evidence>
<evidence type="ECO:0000256" key="9">
    <source>
        <dbReference type="SAM" id="Phobius"/>
    </source>
</evidence>
<dbReference type="EMBL" id="JBHTCF010000038">
    <property type="protein sequence ID" value="MFC7310631.1"/>
    <property type="molecule type" value="Genomic_DNA"/>
</dbReference>
<dbReference type="SUPFAM" id="SSF103473">
    <property type="entry name" value="MFS general substrate transporter"/>
    <property type="match status" value="1"/>
</dbReference>
<keyword evidence="6 9" id="KW-0472">Membrane</keyword>
<feature type="transmembrane region" description="Helical" evidence="9">
    <location>
        <begin position="143"/>
        <end position="162"/>
    </location>
</feature>
<feature type="transmembrane region" description="Helical" evidence="9">
    <location>
        <begin position="168"/>
        <end position="192"/>
    </location>
</feature>
<keyword evidence="2" id="KW-0813">Transport</keyword>
<gene>
    <name evidence="11" type="ORF">ACFQVC_41265</name>
</gene>
<accession>A0ABW2JX09</accession>
<evidence type="ECO:0000313" key="11">
    <source>
        <dbReference type="EMBL" id="MFC7310631.1"/>
    </source>
</evidence>
<evidence type="ECO:0000313" key="12">
    <source>
        <dbReference type="Proteomes" id="UP001596523"/>
    </source>
</evidence>
<keyword evidence="4 9" id="KW-0812">Transmembrane</keyword>
<dbReference type="PANTHER" id="PTHR42718:SF47">
    <property type="entry name" value="METHYL VIOLOGEN RESISTANCE PROTEIN SMVA"/>
    <property type="match status" value="1"/>
</dbReference>
<feature type="region of interest" description="Disordered" evidence="8">
    <location>
        <begin position="509"/>
        <end position="538"/>
    </location>
</feature>
<organism evidence="11 12">
    <name type="scientific">Streptomyces monticola</name>
    <dbReference type="NCBI Taxonomy" id="2666263"/>
    <lineage>
        <taxon>Bacteria</taxon>
        <taxon>Bacillati</taxon>
        <taxon>Actinomycetota</taxon>
        <taxon>Actinomycetes</taxon>
        <taxon>Kitasatosporales</taxon>
        <taxon>Streptomycetaceae</taxon>
        <taxon>Streptomyces</taxon>
    </lineage>
</organism>
<proteinExistence type="predicted"/>
<dbReference type="Gene3D" id="1.20.1250.20">
    <property type="entry name" value="MFS general substrate transporter like domains"/>
    <property type="match status" value="1"/>
</dbReference>
<feature type="transmembrane region" description="Helical" evidence="9">
    <location>
        <begin position="409"/>
        <end position="427"/>
    </location>
</feature>
<feature type="transmembrane region" description="Helical" evidence="9">
    <location>
        <begin position="54"/>
        <end position="72"/>
    </location>
</feature>
<dbReference type="InterPro" id="IPR020846">
    <property type="entry name" value="MFS_dom"/>
</dbReference>
<dbReference type="InterPro" id="IPR036259">
    <property type="entry name" value="MFS_trans_sf"/>
</dbReference>
<dbReference type="PROSITE" id="PS50850">
    <property type="entry name" value="MFS"/>
    <property type="match status" value="1"/>
</dbReference>